<dbReference type="AlphaFoldDB" id="A0A6J4U4R4"/>
<feature type="region of interest" description="Disordered" evidence="1">
    <location>
        <begin position="1"/>
        <end position="36"/>
    </location>
</feature>
<sequence>AGPRPRPLPRRCRPPRPPAWPARPAWRSRSPPASPG</sequence>
<protein>
    <submittedName>
        <fullName evidence="2">Uncharacterized protein</fullName>
    </submittedName>
</protein>
<evidence type="ECO:0000256" key="1">
    <source>
        <dbReference type="SAM" id="MobiDB-lite"/>
    </source>
</evidence>
<feature type="compositionally biased region" description="Low complexity" evidence="1">
    <location>
        <begin position="22"/>
        <end position="36"/>
    </location>
</feature>
<dbReference type="EMBL" id="CADCVS010000615">
    <property type="protein sequence ID" value="CAA9540416.1"/>
    <property type="molecule type" value="Genomic_DNA"/>
</dbReference>
<name>A0A6J4U4R4_9ACTN</name>
<reference evidence="2" key="1">
    <citation type="submission" date="2020-02" db="EMBL/GenBank/DDBJ databases">
        <authorList>
            <person name="Meier V. D."/>
        </authorList>
    </citation>
    <scope>NUCLEOTIDE SEQUENCE</scope>
    <source>
        <strain evidence="2">AVDCRST_MAG30</strain>
    </source>
</reference>
<feature type="non-terminal residue" evidence="2">
    <location>
        <position position="36"/>
    </location>
</feature>
<feature type="non-terminal residue" evidence="2">
    <location>
        <position position="1"/>
    </location>
</feature>
<evidence type="ECO:0000313" key="2">
    <source>
        <dbReference type="EMBL" id="CAA9540416.1"/>
    </source>
</evidence>
<gene>
    <name evidence="2" type="ORF">AVDCRST_MAG30-4689</name>
</gene>
<organism evidence="2">
    <name type="scientific">uncultured Solirubrobacteraceae bacterium</name>
    <dbReference type="NCBI Taxonomy" id="1162706"/>
    <lineage>
        <taxon>Bacteria</taxon>
        <taxon>Bacillati</taxon>
        <taxon>Actinomycetota</taxon>
        <taxon>Thermoleophilia</taxon>
        <taxon>Solirubrobacterales</taxon>
        <taxon>Solirubrobacteraceae</taxon>
        <taxon>environmental samples</taxon>
    </lineage>
</organism>
<accession>A0A6J4U4R4</accession>
<proteinExistence type="predicted"/>